<reference evidence="1" key="1">
    <citation type="journal article" date="2021" name="Nat. Commun.">
        <title>Genomic analyses provide insights into spinach domestication and the genetic basis of agronomic traits.</title>
        <authorList>
            <person name="Cai X."/>
            <person name="Sun X."/>
            <person name="Xu C."/>
            <person name="Sun H."/>
            <person name="Wang X."/>
            <person name="Ge C."/>
            <person name="Zhang Z."/>
            <person name="Wang Q."/>
            <person name="Fei Z."/>
            <person name="Jiao C."/>
            <person name="Wang Q."/>
        </authorList>
    </citation>
    <scope>NUCLEOTIDE SEQUENCE [LARGE SCALE GENOMIC DNA]</scope>
    <source>
        <strain evidence="1">cv. Varoflay</strain>
    </source>
</reference>
<dbReference type="GeneID" id="130462024"/>
<dbReference type="InterPro" id="IPR007942">
    <property type="entry name" value="PLipase-like"/>
</dbReference>
<evidence type="ECO:0000313" key="1">
    <source>
        <dbReference type="Proteomes" id="UP000813463"/>
    </source>
</evidence>
<organism evidence="1 2">
    <name type="scientific">Spinacia oleracea</name>
    <name type="common">Spinach</name>
    <dbReference type="NCBI Taxonomy" id="3562"/>
    <lineage>
        <taxon>Eukaryota</taxon>
        <taxon>Viridiplantae</taxon>
        <taxon>Streptophyta</taxon>
        <taxon>Embryophyta</taxon>
        <taxon>Tracheophyta</taxon>
        <taxon>Spermatophyta</taxon>
        <taxon>Magnoliopsida</taxon>
        <taxon>eudicotyledons</taxon>
        <taxon>Gunneridae</taxon>
        <taxon>Pentapetalae</taxon>
        <taxon>Caryophyllales</taxon>
        <taxon>Chenopodiaceae</taxon>
        <taxon>Chenopodioideae</taxon>
        <taxon>Anserineae</taxon>
        <taxon>Spinacia</taxon>
    </lineage>
</organism>
<dbReference type="RefSeq" id="XP_056686331.1">
    <property type="nucleotide sequence ID" value="XM_056830353.1"/>
</dbReference>
<gene>
    <name evidence="2" type="primary">LOC130462024</name>
</gene>
<sequence>MPSVAQVQAGITRITIMNEMEAEVKEENVREDSGTHTVSVSTAYITSVNQRGRSDKLEVKFEGFDIRSDLLPILQNIWSIHGNIVENSIIRNGDLIAKALESLANVILILKGNSVRSLNDCQIDYLSATLSDLSCIRFKVDWLVPCVEKTIELHKSKPLLYSLNKLGQTRSQAAERRLKLLGELDELDKLEKTLQEDMENVSRKLPFNGDVDLDQILGGGLP</sequence>
<accession>A0ABM3QSJ7</accession>
<protein>
    <submittedName>
        <fullName evidence="2">Uncharacterized protein</fullName>
    </submittedName>
</protein>
<evidence type="ECO:0000313" key="2">
    <source>
        <dbReference type="RefSeq" id="XP_056686331.1"/>
    </source>
</evidence>
<proteinExistence type="predicted"/>
<dbReference type="Proteomes" id="UP000813463">
    <property type="component" value="Chromosome 5"/>
</dbReference>
<keyword evidence="1" id="KW-1185">Reference proteome</keyword>
<reference evidence="2" key="2">
    <citation type="submission" date="2025-08" db="UniProtKB">
        <authorList>
            <consortium name="RefSeq"/>
        </authorList>
    </citation>
    <scope>IDENTIFICATION</scope>
    <source>
        <tissue evidence="2">Leaf</tissue>
    </source>
</reference>
<name>A0ABM3QSJ7_SPIOL</name>
<dbReference type="Pfam" id="PF05278">
    <property type="entry name" value="PEARLI-4"/>
    <property type="match status" value="1"/>
</dbReference>